<accession>D7DHK5</accession>
<gene>
    <name evidence="1" type="ordered locus">M301_1156</name>
</gene>
<dbReference type="Proteomes" id="UP000000383">
    <property type="component" value="Chromosome"/>
</dbReference>
<sequence>MTEKVSMIELEYLKNALIEASKIFEDIDDEDSLNKLIAAQDAYFKYLETHD</sequence>
<reference evidence="1 2" key="2">
    <citation type="journal article" date="2011" name="J. Bacteriol.">
        <title>Genomes of three methylotrophs from a single niche uncover genetic and metabolic divergence of Methylophilaceae.</title>
        <authorList>
            <person name="Lapidus A."/>
            <person name="Clum A."/>
            <person name="Labutti K."/>
            <person name="Kaluzhnaya M.G."/>
            <person name="Lim S."/>
            <person name="Beck D.A."/>
            <person name="Glavina Del Rio T."/>
            <person name="Nolan M."/>
            <person name="Mavromatis K."/>
            <person name="Huntemann M."/>
            <person name="Lucas S."/>
            <person name="Lidstrom M.E."/>
            <person name="Ivanova N."/>
            <person name="Chistoserdova L."/>
        </authorList>
    </citation>
    <scope>NUCLEOTIDE SEQUENCE [LARGE SCALE GENOMIC DNA]</scope>
    <source>
        <strain evidence="1 2">301</strain>
    </source>
</reference>
<dbReference type="EMBL" id="CP002056">
    <property type="protein sequence ID" value="ADI29540.1"/>
    <property type="molecule type" value="Genomic_DNA"/>
</dbReference>
<dbReference type="HOGENOM" id="CLU_3100775_0_0_4"/>
<dbReference type="RefSeq" id="WP_013147856.1">
    <property type="nucleotide sequence ID" value="NC_014207.1"/>
</dbReference>
<protein>
    <submittedName>
        <fullName evidence="1">Uncharacterized protein</fullName>
    </submittedName>
</protein>
<reference evidence="2" key="1">
    <citation type="submission" date="2010-05" db="EMBL/GenBank/DDBJ databases">
        <title>Complete sequence of Methylotenera sp. 301.</title>
        <authorList>
            <person name="Lucas S."/>
            <person name="Copeland A."/>
            <person name="Lapidus A."/>
            <person name="Cheng J.-F."/>
            <person name="Bruce D."/>
            <person name="Goodwin L."/>
            <person name="Pitluck S."/>
            <person name="Clum A."/>
            <person name="Land M."/>
            <person name="Hauser L."/>
            <person name="Kyrpides N."/>
            <person name="Ivanova N."/>
            <person name="Chistoservova L."/>
            <person name="Kalyuzhnaya M."/>
            <person name="Woyke T."/>
        </authorList>
    </citation>
    <scope>NUCLEOTIDE SEQUENCE [LARGE SCALE GENOMIC DNA]</scope>
    <source>
        <strain evidence="2">301</strain>
    </source>
</reference>
<keyword evidence="2" id="KW-1185">Reference proteome</keyword>
<dbReference type="AlphaFoldDB" id="D7DHK5"/>
<name>D7DHK5_METV0</name>
<evidence type="ECO:0000313" key="2">
    <source>
        <dbReference type="Proteomes" id="UP000000383"/>
    </source>
</evidence>
<dbReference type="KEGG" id="meh:M301_1156"/>
<evidence type="ECO:0000313" key="1">
    <source>
        <dbReference type="EMBL" id="ADI29540.1"/>
    </source>
</evidence>
<organism evidence="1 2">
    <name type="scientific">Methylotenera versatilis (strain 301)</name>
    <dbReference type="NCBI Taxonomy" id="666681"/>
    <lineage>
        <taxon>Bacteria</taxon>
        <taxon>Pseudomonadati</taxon>
        <taxon>Pseudomonadota</taxon>
        <taxon>Betaproteobacteria</taxon>
        <taxon>Nitrosomonadales</taxon>
        <taxon>Methylophilaceae</taxon>
        <taxon>Methylotenera</taxon>
    </lineage>
</organism>
<proteinExistence type="predicted"/>